<dbReference type="SUPFAM" id="SSF46785">
    <property type="entry name" value="Winged helix' DNA-binding domain"/>
    <property type="match status" value="1"/>
</dbReference>
<dbReference type="PANTHER" id="PTHR30579">
    <property type="entry name" value="TRANSCRIPTIONAL REGULATOR"/>
    <property type="match status" value="1"/>
</dbReference>
<keyword evidence="4" id="KW-0804">Transcription</keyword>
<keyword evidence="7" id="KW-1185">Reference proteome</keyword>
<dbReference type="Gene3D" id="1.10.10.10">
    <property type="entry name" value="Winged helix-like DNA-binding domain superfamily/Winged helix DNA-binding domain"/>
    <property type="match status" value="1"/>
</dbReference>
<proteinExistence type="inferred from homology"/>
<gene>
    <name evidence="6" type="ORF">GXW71_09600</name>
</gene>
<evidence type="ECO:0000259" key="5">
    <source>
        <dbReference type="PROSITE" id="PS50931"/>
    </source>
</evidence>
<feature type="domain" description="HTH lysR-type" evidence="5">
    <location>
        <begin position="5"/>
        <end position="62"/>
    </location>
</feature>
<dbReference type="InterPro" id="IPR036390">
    <property type="entry name" value="WH_DNA-bd_sf"/>
</dbReference>
<evidence type="ECO:0000256" key="1">
    <source>
        <dbReference type="ARBA" id="ARBA00009437"/>
    </source>
</evidence>
<dbReference type="InterPro" id="IPR036388">
    <property type="entry name" value="WH-like_DNA-bd_sf"/>
</dbReference>
<comment type="similarity">
    <text evidence="1">Belongs to the LysR transcriptional regulatory family.</text>
</comment>
<dbReference type="InterPro" id="IPR005119">
    <property type="entry name" value="LysR_subst-bd"/>
</dbReference>
<name>A0ABS5EWC8_9PROT</name>
<evidence type="ECO:0000256" key="3">
    <source>
        <dbReference type="ARBA" id="ARBA00023125"/>
    </source>
</evidence>
<comment type="caution">
    <text evidence="6">The sequence shown here is derived from an EMBL/GenBank/DDBJ whole genome shotgun (WGS) entry which is preliminary data.</text>
</comment>
<reference evidence="7" key="1">
    <citation type="journal article" date="2021" name="Syst. Appl. Microbiol.">
        <title>Roseomonas hellenica sp. nov., isolated from roots of wild-growing Alkanna tinctoria.</title>
        <authorList>
            <person name="Rat A."/>
            <person name="Naranjo H.D."/>
            <person name="Lebbe L."/>
            <person name="Cnockaert M."/>
            <person name="Krigas N."/>
            <person name="Grigoriadou K."/>
            <person name="Maloupa E."/>
            <person name="Willems A."/>
        </authorList>
    </citation>
    <scope>NUCLEOTIDE SEQUENCE [LARGE SCALE GENOMIC DNA]</scope>
    <source>
        <strain evidence="7">LMG 31523</strain>
    </source>
</reference>
<organism evidence="6 7">
    <name type="scientific">Plastoroseomonas hellenica</name>
    <dbReference type="NCBI Taxonomy" id="2687306"/>
    <lineage>
        <taxon>Bacteria</taxon>
        <taxon>Pseudomonadati</taxon>
        <taxon>Pseudomonadota</taxon>
        <taxon>Alphaproteobacteria</taxon>
        <taxon>Acetobacterales</taxon>
        <taxon>Acetobacteraceae</taxon>
        <taxon>Plastoroseomonas</taxon>
    </lineage>
</organism>
<dbReference type="PROSITE" id="PS50931">
    <property type="entry name" value="HTH_LYSR"/>
    <property type="match status" value="1"/>
</dbReference>
<dbReference type="InterPro" id="IPR000847">
    <property type="entry name" value="LysR_HTH_N"/>
</dbReference>
<protein>
    <submittedName>
        <fullName evidence="6">LysR family transcriptional regulator</fullName>
    </submittedName>
</protein>
<accession>A0ABS5EWC8</accession>
<evidence type="ECO:0000313" key="7">
    <source>
        <dbReference type="Proteomes" id="UP001196870"/>
    </source>
</evidence>
<keyword evidence="3" id="KW-0238">DNA-binding</keyword>
<dbReference type="InterPro" id="IPR050176">
    <property type="entry name" value="LTTR"/>
</dbReference>
<dbReference type="SUPFAM" id="SSF53850">
    <property type="entry name" value="Periplasmic binding protein-like II"/>
    <property type="match status" value="1"/>
</dbReference>
<evidence type="ECO:0000256" key="4">
    <source>
        <dbReference type="ARBA" id="ARBA00023163"/>
    </source>
</evidence>
<evidence type="ECO:0000256" key="2">
    <source>
        <dbReference type="ARBA" id="ARBA00023015"/>
    </source>
</evidence>
<dbReference type="PANTHER" id="PTHR30579:SF7">
    <property type="entry name" value="HTH-TYPE TRANSCRIPTIONAL REGULATOR LRHA-RELATED"/>
    <property type="match status" value="1"/>
</dbReference>
<sequence length="290" mass="31288">MVSMPSPELLRSFVAVAEMRSFTLAAQRLGLRQSTVSQHIKRLEEGLGRRLLARDTHSVAPTPDGDALMGYARQVLDAHERIDRFFTGSELRGRIRFGASEDFVLSGLQAVLAEFAERHASVDLELTVGLSGVLYERFDAGELDVIFAKRRAGDTRGQVAWREQLAWIGRPGIRPDPRQPLPLLLYPPPSITRAVALDALERAGRSWRLACTSGSLSGLCAAAWAGLGVAPHSARLLPRGLAALPASRSLPELAEVEFVVIGPGQHHRTAAALMAAILRHAGPAQAAPPV</sequence>
<keyword evidence="2" id="KW-0805">Transcription regulation</keyword>
<dbReference type="Proteomes" id="UP001196870">
    <property type="component" value="Unassembled WGS sequence"/>
</dbReference>
<evidence type="ECO:0000313" key="6">
    <source>
        <dbReference type="EMBL" id="MBR0664606.1"/>
    </source>
</evidence>
<dbReference type="Pfam" id="PF00126">
    <property type="entry name" value="HTH_1"/>
    <property type="match status" value="1"/>
</dbReference>
<dbReference type="Pfam" id="PF03466">
    <property type="entry name" value="LysR_substrate"/>
    <property type="match status" value="1"/>
</dbReference>
<dbReference type="PRINTS" id="PR00039">
    <property type="entry name" value="HTHLYSR"/>
</dbReference>
<dbReference type="Gene3D" id="3.40.190.10">
    <property type="entry name" value="Periplasmic binding protein-like II"/>
    <property type="match status" value="2"/>
</dbReference>
<dbReference type="EMBL" id="JAAGBB010000009">
    <property type="protein sequence ID" value="MBR0664606.1"/>
    <property type="molecule type" value="Genomic_DNA"/>
</dbReference>